<evidence type="ECO:0000313" key="2">
    <source>
        <dbReference type="EMBL" id="SIS86623.1"/>
    </source>
</evidence>
<evidence type="ECO:0000259" key="1">
    <source>
        <dbReference type="Pfam" id="PF20247"/>
    </source>
</evidence>
<dbReference type="EMBL" id="FTOP01000006">
    <property type="protein sequence ID" value="SIS86623.1"/>
    <property type="molecule type" value="Genomic_DNA"/>
</dbReference>
<reference evidence="3" key="1">
    <citation type="submission" date="2017-01" db="EMBL/GenBank/DDBJ databases">
        <authorList>
            <person name="Varghese N."/>
            <person name="Submissions S."/>
        </authorList>
    </citation>
    <scope>NUCLEOTIDE SEQUENCE [LARGE SCALE GENOMIC DNA]</scope>
    <source>
        <strain evidence="3">DSM 46698</strain>
    </source>
</reference>
<gene>
    <name evidence="2" type="ORF">SAMN05421761_106175</name>
</gene>
<evidence type="ECO:0000313" key="3">
    <source>
        <dbReference type="Proteomes" id="UP000186026"/>
    </source>
</evidence>
<dbReference type="InterPro" id="IPR046537">
    <property type="entry name" value="DUF6602"/>
</dbReference>
<feature type="domain" description="DUF6602" evidence="1">
    <location>
        <begin position="27"/>
        <end position="119"/>
    </location>
</feature>
<proteinExistence type="predicted"/>
<dbReference type="Proteomes" id="UP000186026">
    <property type="component" value="Unassembled WGS sequence"/>
</dbReference>
<name>A0A1N7MKJ1_9BACT</name>
<keyword evidence="3" id="KW-1185">Reference proteome</keyword>
<protein>
    <recommendedName>
        <fullName evidence="1">DUF6602 domain-containing protein</fullName>
    </recommendedName>
</protein>
<dbReference type="AlphaFoldDB" id="A0A1N7MKJ1"/>
<dbReference type="Pfam" id="PF20247">
    <property type="entry name" value="DUF6602"/>
    <property type="match status" value="1"/>
</dbReference>
<sequence length="296" mass="33885">MKDKVSTYDLIKTYFKMKSEQLIAISNQAIVEHSSLKGSHRENLIDIYLKEILPKRFGIGKGMVYGVLGKSKESDLVIWDEHNFPSLKLLGHSMFFVESVKSIMEIKTNWSNDVFNDIKTKKIAASKISSLPQSPNIDQRVQFLEHKVEAFENNEKVNVIFSTPKILPFISFIFNGGENFTIDNIDNDELKNVHTEYPDLTIFLKAGKVLEKQYIYDEDDTTKGNAFLNLHNAGENALLIFTSLLLEKLMINTSFSDYPINFIKYGPIIYEHKINLIEFPVEGQLPGIYYGANLKK</sequence>
<organism evidence="2 3">
    <name type="scientific">Belliella pelovolcani</name>
    <dbReference type="NCBI Taxonomy" id="529505"/>
    <lineage>
        <taxon>Bacteria</taxon>
        <taxon>Pseudomonadati</taxon>
        <taxon>Bacteroidota</taxon>
        <taxon>Cytophagia</taxon>
        <taxon>Cytophagales</taxon>
        <taxon>Cyclobacteriaceae</taxon>
        <taxon>Belliella</taxon>
    </lineage>
</organism>
<dbReference type="STRING" id="529505.SAMN05421761_106175"/>
<accession>A0A1N7MKJ1</accession>